<evidence type="ECO:0000256" key="11">
    <source>
        <dbReference type="RuleBase" id="RU003822"/>
    </source>
</evidence>
<dbReference type="Gene3D" id="1.10.287.70">
    <property type="match status" value="1"/>
</dbReference>
<dbReference type="GO" id="GO:1990573">
    <property type="term" value="P:potassium ion import across plasma membrane"/>
    <property type="evidence" value="ECO:0007669"/>
    <property type="project" value="TreeGrafter"/>
</dbReference>
<sequence>MSGPNHDGERRGSKSRALERSLSYSEAIGNWSERLSIEIPRIVNTEVYTNEEIKKHNRISQTYVEGREIAFPYIVTNENFNAGSNNIIQAGYSQYSSEDEYTDNGLVMTIDVETESPKTSEKRNISDASTQPLVGSVVSTDLYDTIENADSIYNENDTSLSSPIRYSTPYARRRKKTRPSRRQHGRPIRSRRVVNKCGAENVPVRSNIPAKSIKYMRDIVNTVVGICKDLEAYIPNEINSKWRYLILTMVCAHFIFWFIFAGIWYAVASSYQDDIGDGKEHCITGTSSFAGLLMMSVETQMTIGYGVRYPNEECPEAIIIMVIEIVAGTALSGGLTSLLFTKLVRPNRHVSSVGFSKKATVCLRDGELCLQFRVWDHLNLHIIGSSITAYMLKPIRTLEGEVVQNYIHQLQLKEARAFLLWPITVVHVIDAASPLYDFSAQDMMDYRFEIVVCLTGSSKNMGTVTQSRTSYLSKEIIWGYRFKNVLKYSKKEEAYTVDIDNLNTVEQVETPLCSASRLKEFEEDVKSENLLSTPTNLSMSPTNISLSQEDSSTLSPMGDSLPSSPTFNRTFTRKSFGWYFKKFQPENYIHDQGVHVISSSAKAV</sequence>
<evidence type="ECO:0000256" key="7">
    <source>
        <dbReference type="ARBA" id="ARBA00022989"/>
    </source>
</evidence>
<evidence type="ECO:0000256" key="10">
    <source>
        <dbReference type="ARBA" id="ARBA00023303"/>
    </source>
</evidence>
<dbReference type="GO" id="GO:0034765">
    <property type="term" value="P:regulation of monoatomic ion transmembrane transport"/>
    <property type="evidence" value="ECO:0007669"/>
    <property type="project" value="TreeGrafter"/>
</dbReference>
<reference evidence="16" key="1">
    <citation type="submission" date="2021-12" db="EMBL/GenBank/DDBJ databases">
        <authorList>
            <person name="Martin H S."/>
        </authorList>
    </citation>
    <scope>NUCLEOTIDE SEQUENCE</scope>
</reference>
<evidence type="ECO:0000256" key="5">
    <source>
        <dbReference type="ARBA" id="ARBA00022882"/>
    </source>
</evidence>
<dbReference type="AlphaFoldDB" id="A0A8J9V4A0"/>
<accession>A0A8J9V4A0</accession>
<evidence type="ECO:0000256" key="6">
    <source>
        <dbReference type="ARBA" id="ARBA00022958"/>
    </source>
</evidence>
<keyword evidence="17" id="KW-1185">Reference proteome</keyword>
<dbReference type="PANTHER" id="PTHR11767">
    <property type="entry name" value="INWARD RECTIFIER POTASSIUM CHANNEL"/>
    <property type="match status" value="1"/>
</dbReference>
<dbReference type="GO" id="GO:0005242">
    <property type="term" value="F:inward rectifier potassium channel activity"/>
    <property type="evidence" value="ECO:0007669"/>
    <property type="project" value="InterPro"/>
</dbReference>
<comment type="similarity">
    <text evidence="11">Belongs to the inward rectifier-type potassium channel (TC 1.A.2.1) family.</text>
</comment>
<evidence type="ECO:0000313" key="17">
    <source>
        <dbReference type="Proteomes" id="UP000838878"/>
    </source>
</evidence>
<comment type="subcellular location">
    <subcellularLocation>
        <location evidence="1 11">Membrane</location>
        <topology evidence="1 11">Multi-pass membrane protein</topology>
    </subcellularLocation>
</comment>
<dbReference type="Pfam" id="PF17655">
    <property type="entry name" value="IRK_C"/>
    <property type="match status" value="1"/>
</dbReference>
<protein>
    <submittedName>
        <fullName evidence="16">Uncharacterized protein</fullName>
    </submittedName>
</protein>
<keyword evidence="4 11" id="KW-0812">Transmembrane</keyword>
<keyword evidence="3 11" id="KW-0633">Potassium transport</keyword>
<proteinExistence type="inferred from homology"/>
<dbReference type="EMBL" id="OV170230">
    <property type="protein sequence ID" value="CAH0715148.1"/>
    <property type="molecule type" value="Genomic_DNA"/>
</dbReference>
<dbReference type="InterPro" id="IPR041647">
    <property type="entry name" value="IRK_C"/>
</dbReference>
<evidence type="ECO:0000256" key="4">
    <source>
        <dbReference type="ARBA" id="ARBA00022692"/>
    </source>
</evidence>
<dbReference type="PANTHER" id="PTHR11767:SF115">
    <property type="entry name" value="INWARDLY RECTIFYING POTASSIUM CHANNEL 3, ISOFORM D"/>
    <property type="match status" value="1"/>
</dbReference>
<evidence type="ECO:0000256" key="8">
    <source>
        <dbReference type="ARBA" id="ARBA00023065"/>
    </source>
</evidence>
<feature type="domain" description="Potassium channel inwardly rectifying transmembrane" evidence="14">
    <location>
        <begin position="194"/>
        <end position="346"/>
    </location>
</feature>
<name>A0A8J9V4A0_9NEOP</name>
<feature type="compositionally biased region" description="Basic residues" evidence="12">
    <location>
        <begin position="171"/>
        <end position="189"/>
    </location>
</feature>
<evidence type="ECO:0000313" key="16">
    <source>
        <dbReference type="EMBL" id="CAH0715148.1"/>
    </source>
</evidence>
<dbReference type="SUPFAM" id="SSF81296">
    <property type="entry name" value="E set domains"/>
    <property type="match status" value="1"/>
</dbReference>
<evidence type="ECO:0000256" key="3">
    <source>
        <dbReference type="ARBA" id="ARBA00022538"/>
    </source>
</evidence>
<feature type="domain" description="Inward rectifier potassium channel C-terminal" evidence="15">
    <location>
        <begin position="354"/>
        <end position="521"/>
    </location>
</feature>
<dbReference type="Proteomes" id="UP000838878">
    <property type="component" value="Chromosome 10"/>
</dbReference>
<evidence type="ECO:0000256" key="1">
    <source>
        <dbReference type="ARBA" id="ARBA00004141"/>
    </source>
</evidence>
<dbReference type="PRINTS" id="PR01320">
    <property type="entry name" value="KIRCHANNEL"/>
</dbReference>
<gene>
    <name evidence="16" type="ORF">BINO364_LOCUS2119</name>
</gene>
<dbReference type="GO" id="GO:0005886">
    <property type="term" value="C:plasma membrane"/>
    <property type="evidence" value="ECO:0007669"/>
    <property type="project" value="TreeGrafter"/>
</dbReference>
<keyword evidence="6 11" id="KW-0630">Potassium</keyword>
<evidence type="ECO:0000256" key="9">
    <source>
        <dbReference type="ARBA" id="ARBA00023136"/>
    </source>
</evidence>
<dbReference type="GO" id="GO:0034702">
    <property type="term" value="C:monoatomic ion channel complex"/>
    <property type="evidence" value="ECO:0007669"/>
    <property type="project" value="UniProtKB-KW"/>
</dbReference>
<dbReference type="Pfam" id="PF01007">
    <property type="entry name" value="IRK"/>
    <property type="match status" value="1"/>
</dbReference>
<evidence type="ECO:0000256" key="13">
    <source>
        <dbReference type="SAM" id="Phobius"/>
    </source>
</evidence>
<feature type="transmembrane region" description="Helical" evidence="13">
    <location>
        <begin position="317"/>
        <end position="340"/>
    </location>
</feature>
<feature type="non-terminal residue" evidence="16">
    <location>
        <position position="604"/>
    </location>
</feature>
<feature type="transmembrane region" description="Helical" evidence="13">
    <location>
        <begin position="244"/>
        <end position="267"/>
    </location>
</feature>
<evidence type="ECO:0000256" key="12">
    <source>
        <dbReference type="SAM" id="MobiDB-lite"/>
    </source>
</evidence>
<evidence type="ECO:0000259" key="14">
    <source>
        <dbReference type="Pfam" id="PF01007"/>
    </source>
</evidence>
<dbReference type="InterPro" id="IPR014756">
    <property type="entry name" value="Ig_E-set"/>
</dbReference>
<keyword evidence="5 11" id="KW-0851">Voltage-gated channel</keyword>
<dbReference type="OrthoDB" id="273257at2759"/>
<keyword evidence="7 13" id="KW-1133">Transmembrane helix</keyword>
<keyword evidence="10 11" id="KW-0407">Ion channel</keyword>
<dbReference type="InterPro" id="IPR016449">
    <property type="entry name" value="K_chnl_inward-rec_Kir"/>
</dbReference>
<dbReference type="InterPro" id="IPR013518">
    <property type="entry name" value="K_chnl_inward-rec_Kir_cyto"/>
</dbReference>
<keyword evidence="9 13" id="KW-0472">Membrane</keyword>
<organism evidence="16 17">
    <name type="scientific">Brenthis ino</name>
    <name type="common">lesser marbled fritillary</name>
    <dbReference type="NCBI Taxonomy" id="405034"/>
    <lineage>
        <taxon>Eukaryota</taxon>
        <taxon>Metazoa</taxon>
        <taxon>Ecdysozoa</taxon>
        <taxon>Arthropoda</taxon>
        <taxon>Hexapoda</taxon>
        <taxon>Insecta</taxon>
        <taxon>Pterygota</taxon>
        <taxon>Neoptera</taxon>
        <taxon>Endopterygota</taxon>
        <taxon>Lepidoptera</taxon>
        <taxon>Glossata</taxon>
        <taxon>Ditrysia</taxon>
        <taxon>Papilionoidea</taxon>
        <taxon>Nymphalidae</taxon>
        <taxon>Heliconiinae</taxon>
        <taxon>Argynnini</taxon>
        <taxon>Brenthis</taxon>
    </lineage>
</organism>
<evidence type="ECO:0000256" key="2">
    <source>
        <dbReference type="ARBA" id="ARBA00022448"/>
    </source>
</evidence>
<evidence type="ECO:0000259" key="15">
    <source>
        <dbReference type="Pfam" id="PF17655"/>
    </source>
</evidence>
<feature type="region of interest" description="Disordered" evidence="12">
    <location>
        <begin position="164"/>
        <end position="189"/>
    </location>
</feature>
<dbReference type="InterPro" id="IPR040445">
    <property type="entry name" value="Kir_TM"/>
</dbReference>
<dbReference type="Gene3D" id="2.60.40.1400">
    <property type="entry name" value="G protein-activated inward rectifier potassium channel 1"/>
    <property type="match status" value="1"/>
</dbReference>
<keyword evidence="8 11" id="KW-0406">Ion transport</keyword>
<keyword evidence="2 11" id="KW-0813">Transport</keyword>
<dbReference type="SUPFAM" id="SSF81324">
    <property type="entry name" value="Voltage-gated potassium channels"/>
    <property type="match status" value="1"/>
</dbReference>
<feature type="region of interest" description="Disordered" evidence="12">
    <location>
        <begin position="532"/>
        <end position="561"/>
    </location>
</feature>